<dbReference type="Pfam" id="PF18950">
    <property type="entry name" value="DUF5694"/>
    <property type="match status" value="1"/>
</dbReference>
<dbReference type="InterPro" id="IPR043749">
    <property type="entry name" value="DUF5694"/>
</dbReference>
<keyword evidence="1" id="KW-0732">Signal</keyword>
<dbReference type="EMBL" id="FNAG01000002">
    <property type="protein sequence ID" value="SDD44331.1"/>
    <property type="molecule type" value="Genomic_DNA"/>
</dbReference>
<feature type="signal peptide" evidence="1">
    <location>
        <begin position="1"/>
        <end position="21"/>
    </location>
</feature>
<dbReference type="SUPFAM" id="SSF159501">
    <property type="entry name" value="EreA/ChaN-like"/>
    <property type="match status" value="1"/>
</dbReference>
<evidence type="ECO:0000313" key="2">
    <source>
        <dbReference type="EMBL" id="SDD44331.1"/>
    </source>
</evidence>
<reference evidence="2 3" key="1">
    <citation type="submission" date="2016-10" db="EMBL/GenBank/DDBJ databases">
        <authorList>
            <person name="de Groot N.N."/>
        </authorList>
    </citation>
    <scope>NUCLEOTIDE SEQUENCE [LARGE SCALE GENOMIC DNA]</scope>
    <source>
        <strain evidence="2 3">DSM 16957</strain>
    </source>
</reference>
<dbReference type="OrthoDB" id="69432at2"/>
<keyword evidence="3" id="KW-1185">Reference proteome</keyword>
<dbReference type="RefSeq" id="WP_143006577.1">
    <property type="nucleotide sequence ID" value="NZ_FNAG01000002.1"/>
</dbReference>
<dbReference type="Proteomes" id="UP000199603">
    <property type="component" value="Unassembled WGS sequence"/>
</dbReference>
<proteinExistence type="predicted"/>
<evidence type="ECO:0008006" key="4">
    <source>
        <dbReference type="Google" id="ProtNLM"/>
    </source>
</evidence>
<accession>A0A1G6USS0</accession>
<organism evidence="2 3">
    <name type="scientific">Aquimonas voraii</name>
    <dbReference type="NCBI Taxonomy" id="265719"/>
    <lineage>
        <taxon>Bacteria</taxon>
        <taxon>Pseudomonadati</taxon>
        <taxon>Pseudomonadota</taxon>
        <taxon>Gammaproteobacteria</taxon>
        <taxon>Lysobacterales</taxon>
        <taxon>Lysobacteraceae</taxon>
        <taxon>Aquimonas</taxon>
    </lineage>
</organism>
<evidence type="ECO:0000313" key="3">
    <source>
        <dbReference type="Proteomes" id="UP000199603"/>
    </source>
</evidence>
<name>A0A1G6USS0_9GAMM</name>
<protein>
    <recommendedName>
        <fullName evidence="4">Haem-binding uptake, Tiki superfamily, ChaN</fullName>
    </recommendedName>
</protein>
<sequence>MRLPVLLCVLFAAAPPLAALADAPQPPEAAEPAQVMLFGMFHFANPGLDMVKSGVIDVTTAPNQTYLQGLAQRLAGFAPTDVLTECSPSEQAEYDQQFRGFVEGSFNLPSNETYQVGFRVAQLAGLSGVTCFDETTVGWNAKPMFDYMDAHDPETRQAVQSRFESLSAEQGREQATLSLPELLKLASDPSRDAENKGLYLLTNAVGAADGFAGADASASWWHRNFRMYANIQKAAAPGRRVIVIAGQGHTAILKDLLAVDDRRRAVDVRPFLEPDPS</sequence>
<dbReference type="AlphaFoldDB" id="A0A1G6USS0"/>
<feature type="chain" id="PRO_5011677911" description="Haem-binding uptake, Tiki superfamily, ChaN" evidence="1">
    <location>
        <begin position="22"/>
        <end position="277"/>
    </location>
</feature>
<dbReference type="STRING" id="265719.SAMN04488509_102474"/>
<gene>
    <name evidence="2" type="ORF">SAMN04488509_102474</name>
</gene>
<evidence type="ECO:0000256" key="1">
    <source>
        <dbReference type="SAM" id="SignalP"/>
    </source>
</evidence>